<protein>
    <recommendedName>
        <fullName evidence="2">CARDB domain-containing protein</fullName>
    </recommendedName>
</protein>
<evidence type="ECO:0000313" key="4">
    <source>
        <dbReference type="Proteomes" id="UP000070373"/>
    </source>
</evidence>
<proteinExistence type="predicted"/>
<keyword evidence="1" id="KW-0472">Membrane</keyword>
<dbReference type="AlphaFoldDB" id="A0A133U9G8"/>
<dbReference type="InterPro" id="IPR011635">
    <property type="entry name" value="CARDB"/>
</dbReference>
<name>A0A133U9G8_9EURY</name>
<dbReference type="Gene3D" id="2.60.40.10">
    <property type="entry name" value="Immunoglobulins"/>
    <property type="match status" value="1"/>
</dbReference>
<gene>
    <name evidence="3" type="ORF">AKJ64_05175</name>
</gene>
<dbReference type="EMBL" id="LHXN01000138">
    <property type="protein sequence ID" value="KXA90840.1"/>
    <property type="molecule type" value="Genomic_DNA"/>
</dbReference>
<comment type="caution">
    <text evidence="3">The sequence shown here is derived from an EMBL/GenBank/DDBJ whole genome shotgun (WGS) entry which is preliminary data.</text>
</comment>
<dbReference type="Pfam" id="PF07705">
    <property type="entry name" value="CARDB"/>
    <property type="match status" value="1"/>
</dbReference>
<feature type="domain" description="CARDB" evidence="2">
    <location>
        <begin position="2"/>
        <end position="57"/>
    </location>
</feature>
<feature type="non-terminal residue" evidence="3">
    <location>
        <position position="1"/>
    </location>
</feature>
<accession>A0A133U9G8</accession>
<evidence type="ECO:0000256" key="1">
    <source>
        <dbReference type="SAM" id="Phobius"/>
    </source>
</evidence>
<evidence type="ECO:0000313" key="3">
    <source>
        <dbReference type="EMBL" id="KXA90840.1"/>
    </source>
</evidence>
<feature type="transmembrane region" description="Helical" evidence="1">
    <location>
        <begin position="83"/>
        <end position="102"/>
    </location>
</feature>
<keyword evidence="1" id="KW-1133">Transmembrane helix</keyword>
<keyword evidence="4" id="KW-1185">Reference proteome</keyword>
<keyword evidence="1" id="KW-0812">Transmembrane</keyword>
<evidence type="ECO:0000259" key="2">
    <source>
        <dbReference type="Pfam" id="PF07705"/>
    </source>
</evidence>
<organism evidence="3 4">
    <name type="scientific">candidate division MSBL1 archaeon SCGC-AAA259E17</name>
    <dbReference type="NCBI Taxonomy" id="1698263"/>
    <lineage>
        <taxon>Archaea</taxon>
        <taxon>Methanobacteriati</taxon>
        <taxon>Methanobacteriota</taxon>
        <taxon>candidate division MSBL1</taxon>
    </lineage>
</organism>
<dbReference type="InterPro" id="IPR013783">
    <property type="entry name" value="Ig-like_fold"/>
</dbReference>
<sequence length="105" mass="11163">VAVDVKNTGEAEGSKTVKLKIEGEIADKETVTLSSGKSTTVEFPISKEKEGTYEVTVGEMSKSFEVVSEEAGEGQKPEGGLPVIPIGIGIAVIVIIAVILLYRWR</sequence>
<dbReference type="Proteomes" id="UP000070373">
    <property type="component" value="Unassembled WGS sequence"/>
</dbReference>
<reference evidence="3 4" key="1">
    <citation type="journal article" date="2016" name="Sci. Rep.">
        <title>Metabolic traits of an uncultured archaeal lineage -MSBL1- from brine pools of the Red Sea.</title>
        <authorList>
            <person name="Mwirichia R."/>
            <person name="Alam I."/>
            <person name="Rashid M."/>
            <person name="Vinu M."/>
            <person name="Ba-Alawi W."/>
            <person name="Anthony Kamau A."/>
            <person name="Kamanda Ngugi D."/>
            <person name="Goker M."/>
            <person name="Klenk H.P."/>
            <person name="Bajic V."/>
            <person name="Stingl U."/>
        </authorList>
    </citation>
    <scope>NUCLEOTIDE SEQUENCE [LARGE SCALE GENOMIC DNA]</scope>
    <source>
        <strain evidence="3">SCGC-AAA259E17</strain>
    </source>
</reference>